<evidence type="ECO:0000313" key="2">
    <source>
        <dbReference type="Proteomes" id="UP000075809"/>
    </source>
</evidence>
<proteinExistence type="predicted"/>
<organism evidence="1 2">
    <name type="scientific">Mycetomoellerius zeteki</name>
    <dbReference type="NCBI Taxonomy" id="64791"/>
    <lineage>
        <taxon>Eukaryota</taxon>
        <taxon>Metazoa</taxon>
        <taxon>Ecdysozoa</taxon>
        <taxon>Arthropoda</taxon>
        <taxon>Hexapoda</taxon>
        <taxon>Insecta</taxon>
        <taxon>Pterygota</taxon>
        <taxon>Neoptera</taxon>
        <taxon>Endopterygota</taxon>
        <taxon>Hymenoptera</taxon>
        <taxon>Apocrita</taxon>
        <taxon>Aculeata</taxon>
        <taxon>Formicoidea</taxon>
        <taxon>Formicidae</taxon>
        <taxon>Myrmicinae</taxon>
        <taxon>Mycetomoellerius</taxon>
    </lineage>
</organism>
<evidence type="ECO:0000313" key="1">
    <source>
        <dbReference type="EMBL" id="KYQ56497.1"/>
    </source>
</evidence>
<dbReference type="AlphaFoldDB" id="A0A151X7Z5"/>
<sequence length="75" mass="8343">MMKIMIGLMPRWTYAAMLFDRGHRSMDAWYFIFSICFFSASLSMVASTLGSMVTAAPPLSQIGNGMARAPTQENQ</sequence>
<keyword evidence="2" id="KW-1185">Reference proteome</keyword>
<protein>
    <submittedName>
        <fullName evidence="1">Uncharacterized protein</fullName>
    </submittedName>
</protein>
<dbReference type="Proteomes" id="UP000075809">
    <property type="component" value="Unassembled WGS sequence"/>
</dbReference>
<gene>
    <name evidence="1" type="ORF">ALC60_04574</name>
</gene>
<accession>A0A151X7Z5</accession>
<name>A0A151X7Z5_9HYME</name>
<dbReference type="EMBL" id="KQ982431">
    <property type="protein sequence ID" value="KYQ56497.1"/>
    <property type="molecule type" value="Genomic_DNA"/>
</dbReference>
<reference evidence="1 2" key="1">
    <citation type="submission" date="2015-09" db="EMBL/GenBank/DDBJ databases">
        <title>Trachymyrmex zeteki WGS genome.</title>
        <authorList>
            <person name="Nygaard S."/>
            <person name="Hu H."/>
            <person name="Boomsma J."/>
            <person name="Zhang G."/>
        </authorList>
    </citation>
    <scope>NUCLEOTIDE SEQUENCE [LARGE SCALE GENOMIC DNA]</scope>
    <source>
        <strain evidence="1">Tzet28-1</strain>
        <tissue evidence="1">Whole body</tissue>
    </source>
</reference>